<dbReference type="Proteomes" id="UP000249099">
    <property type="component" value="Unassembled WGS sequence"/>
</dbReference>
<dbReference type="AlphaFoldDB" id="A0A1S8KMZ9"/>
<evidence type="ECO:0000313" key="4">
    <source>
        <dbReference type="Proteomes" id="UP000190409"/>
    </source>
</evidence>
<sequence>MSLITDKFKQVASDRSIGFKDQVLNRPIKTKDGKEIEQKQAVFQTGMQLNDEKVIPCSVIIHDAASDRVNYQITYNRIGYVSDRNKMPQILEKLNELNTVRSGYYHFAVNQDGELHMRNLGITGEDVRPLVDTFVYGGRILRALFPELQKISGLDLSQRDN</sequence>
<dbReference type="KEGG" id="dpm:FNV33_04965"/>
<reference evidence="1 4" key="1">
    <citation type="submission" date="2017-01" db="EMBL/GenBank/DDBJ databases">
        <title>Complete Genome Sequence of Dolosigranulum pigrum isolated from a Patient with interstitial lung disease.</title>
        <authorList>
            <person name="Mukhopadhyay R."/>
            <person name="Joaquin J."/>
            <person name="Hogue R."/>
            <person name="Fitzgerald S."/>
            <person name="Jospin G."/>
            <person name="Eisen J.A."/>
            <person name="Chaturvedi V."/>
        </authorList>
    </citation>
    <scope>NUCLEOTIDE SEQUENCE [LARGE SCALE GENOMIC DNA]</scope>
    <source>
        <strain evidence="1 4">15S00348</strain>
    </source>
</reference>
<evidence type="ECO:0000313" key="6">
    <source>
        <dbReference type="Proteomes" id="UP000315953"/>
    </source>
</evidence>
<dbReference type="Proteomes" id="UP000315953">
    <property type="component" value="Chromosome"/>
</dbReference>
<proteinExistence type="predicted"/>
<reference evidence="3 5" key="2">
    <citation type="submission" date="2017-03" db="EMBL/GenBank/DDBJ databases">
        <title>wgs assembly of Dolosigranulum pigrum KPL CDC strains.</title>
        <authorList>
            <person name="Brugger S.D."/>
            <person name="Pettigrew M."/>
            <person name="Kong Y."/>
            <person name="Lemon K.P."/>
        </authorList>
    </citation>
    <scope>NUCLEOTIDE SEQUENCE [LARGE SCALE GENOMIC DNA]</scope>
    <source>
        <strain evidence="3 5">KPL1931_CDC4294-98</strain>
    </source>
</reference>
<reference evidence="2 6" key="3">
    <citation type="submission" date="2019-07" db="EMBL/GenBank/DDBJ databases">
        <title>Genome assembly of a nasal isolate of Dolosigranulum pigrum from a chronic sinusitis patient.</title>
        <authorList>
            <person name="Baig S."/>
            <person name="Overballe-Petersen S."/>
            <person name="Kaspar U."/>
            <person name="Rendboe A."/>
            <person name="de Man T."/>
            <person name="Liu C."/>
            <person name="Price L.B."/>
            <person name="Stegger M."/>
            <person name="Becker K."/>
            <person name="Skytt Andersen P."/>
        </authorList>
    </citation>
    <scope>NUCLEOTIDE SEQUENCE [LARGE SCALE GENOMIC DNA]</scope>
    <source>
        <strain evidence="2 6">83VPs-KB5</strain>
    </source>
</reference>
<dbReference type="RefSeq" id="WP_004636187.1">
    <property type="nucleotide sequence ID" value="NZ_CAJHJL010000001.1"/>
</dbReference>
<name>A0A1S8KMZ9_9LACT</name>
<evidence type="ECO:0000313" key="2">
    <source>
        <dbReference type="EMBL" id="QDO91440.1"/>
    </source>
</evidence>
<dbReference type="EMBL" id="NAQV01000016">
    <property type="protein sequence ID" value="RAN63343.1"/>
    <property type="molecule type" value="Genomic_DNA"/>
</dbReference>
<dbReference type="OrthoDB" id="2156382at2"/>
<accession>A0A1S8KMZ9</accession>
<gene>
    <name evidence="3" type="ORF">B8A44_05645</name>
    <name evidence="1" type="ORF">BWX42_02985</name>
    <name evidence="2" type="ORF">FNV33_04965</name>
</gene>
<dbReference type="Proteomes" id="UP000190409">
    <property type="component" value="Unassembled WGS sequence"/>
</dbReference>
<dbReference type="GeneID" id="42694500"/>
<protein>
    <submittedName>
        <fullName evidence="1">Uncharacterized protein</fullName>
    </submittedName>
</protein>
<evidence type="ECO:0000313" key="3">
    <source>
        <dbReference type="EMBL" id="RAN63343.1"/>
    </source>
</evidence>
<dbReference type="EMBL" id="MUYF01000003">
    <property type="protein sequence ID" value="OOL80865.1"/>
    <property type="molecule type" value="Genomic_DNA"/>
</dbReference>
<evidence type="ECO:0000313" key="5">
    <source>
        <dbReference type="Proteomes" id="UP000249099"/>
    </source>
</evidence>
<dbReference type="EMBL" id="CP041626">
    <property type="protein sequence ID" value="QDO91440.1"/>
    <property type="molecule type" value="Genomic_DNA"/>
</dbReference>
<evidence type="ECO:0000313" key="1">
    <source>
        <dbReference type="EMBL" id="OOL80865.1"/>
    </source>
</evidence>
<organism evidence="1 4">
    <name type="scientific">Dolosigranulum pigrum</name>
    <dbReference type="NCBI Taxonomy" id="29394"/>
    <lineage>
        <taxon>Bacteria</taxon>
        <taxon>Bacillati</taxon>
        <taxon>Bacillota</taxon>
        <taxon>Bacilli</taxon>
        <taxon>Lactobacillales</taxon>
        <taxon>Carnobacteriaceae</taxon>
        <taxon>Dolosigranulum</taxon>
    </lineage>
</organism>